<reference evidence="1" key="1">
    <citation type="submission" date="2013-07" db="EMBL/GenBank/DDBJ databases">
        <authorList>
            <person name="Geib S."/>
        </authorList>
    </citation>
    <scope>NUCLEOTIDE SEQUENCE</scope>
</reference>
<sequence>MTNILKSILAVDKEQELLQSFIRIEVAADEESIDESPRKTIRGRSTSLSRTHRLYKERRTSSEYLVVQNSKEGRKIVKFIDEAEKSAGIGASGRGNRIEAELRAARRKSEDQLSKKKTKENFVDFYTDKDRAAAVSAGTYDIKQSLQIKQKQDRNEIMQIPDEADINSIIALGLKEIKNANPENAVHFFSQVRFGNLASFLYTRT</sequence>
<reference evidence="1" key="2">
    <citation type="journal article" date="2014" name="BMC Genomics">
        <title>A genomic perspective to assessing quality of mass-reared SIT flies used in Mediterranean fruit fly (Ceratitis capitata) eradication in California.</title>
        <authorList>
            <person name="Calla B."/>
            <person name="Hall B."/>
            <person name="Hou S."/>
            <person name="Geib S.M."/>
        </authorList>
    </citation>
    <scope>NUCLEOTIDE SEQUENCE</scope>
</reference>
<organism evidence="1">
    <name type="scientific">Ceratitis capitata</name>
    <name type="common">Mediterranean fruit fly</name>
    <name type="synonym">Tephritis capitata</name>
    <dbReference type="NCBI Taxonomy" id="7213"/>
    <lineage>
        <taxon>Eukaryota</taxon>
        <taxon>Metazoa</taxon>
        <taxon>Ecdysozoa</taxon>
        <taxon>Arthropoda</taxon>
        <taxon>Hexapoda</taxon>
        <taxon>Insecta</taxon>
        <taxon>Pterygota</taxon>
        <taxon>Neoptera</taxon>
        <taxon>Endopterygota</taxon>
        <taxon>Diptera</taxon>
        <taxon>Brachycera</taxon>
        <taxon>Muscomorpha</taxon>
        <taxon>Tephritoidea</taxon>
        <taxon>Tephritidae</taxon>
        <taxon>Ceratitis</taxon>
        <taxon>Ceratitis</taxon>
    </lineage>
</organism>
<proteinExistence type="evidence at transcript level"/>
<name>W8AWF4_CERCA</name>
<dbReference type="OrthoDB" id="245563at2759"/>
<evidence type="ECO:0000313" key="1">
    <source>
        <dbReference type="EMBL" id="JAB93285.1"/>
    </source>
</evidence>
<dbReference type="EMBL" id="GAMC01013270">
    <property type="protein sequence ID" value="JAB93285.1"/>
    <property type="molecule type" value="mRNA"/>
</dbReference>
<protein>
    <submittedName>
        <fullName evidence="1">Uncharacterized protein</fullName>
    </submittedName>
</protein>
<accession>W8AWF4</accession>
<dbReference type="AlphaFoldDB" id="W8AWF4"/>